<evidence type="ECO:0000313" key="1">
    <source>
        <dbReference type="EMBL" id="KPE49046.1"/>
    </source>
</evidence>
<reference evidence="1 2" key="1">
    <citation type="journal article" date="2015" name="Genom Data">
        <title>Draft genome sequence of a multidrug-resistant Chryseobacterium indologenes isolate from Malaysia.</title>
        <authorList>
            <person name="Yu C.Y."/>
            <person name="Ang G.Y."/>
            <person name="Cheng H.J."/>
            <person name="Cheong Y.M."/>
            <person name="Yin W.F."/>
            <person name="Chan K.G."/>
        </authorList>
    </citation>
    <scope>NUCLEOTIDE SEQUENCE [LARGE SCALE GENOMIC DNA]</scope>
    <source>
        <strain evidence="1 2">CI_885</strain>
    </source>
</reference>
<proteinExistence type="predicted"/>
<sequence length="181" mass="20897">MAWFSSVRAQKIVSTLDSLAVAFTVRNGKASDVHPPASEKIASAQRSTADLLFTLDDFFTGSQYRKSKSFKVKQYWVDVSIVQDGIAIDSVMSAVYIVEIPGIRNFRQKVEAKRFFKVKSRPSKVPEELFICFLNNDHLLLTSVRSFLYLNDEESQQRQRRVNAYLDWLMEKYEDPVQSHF</sequence>
<dbReference type="OrthoDB" id="9977069at2"/>
<organism evidence="1 2">
    <name type="scientific">Chryseobacterium indologenes</name>
    <name type="common">Flavobacterium indologenes</name>
    <dbReference type="NCBI Taxonomy" id="253"/>
    <lineage>
        <taxon>Bacteria</taxon>
        <taxon>Pseudomonadati</taxon>
        <taxon>Bacteroidota</taxon>
        <taxon>Flavobacteriia</taxon>
        <taxon>Flavobacteriales</taxon>
        <taxon>Weeksellaceae</taxon>
        <taxon>Chryseobacterium group</taxon>
        <taxon>Chryseobacterium</taxon>
    </lineage>
</organism>
<reference evidence="2" key="2">
    <citation type="submission" date="2015-09" db="EMBL/GenBank/DDBJ databases">
        <title>Draft genome sequence of a multidrug-resistant Chryseobacterium indologenes isolate from Malaysia.</title>
        <authorList>
            <person name="Yu C.Y."/>
            <person name="Ang G.Y."/>
            <person name="Chan K.-G."/>
        </authorList>
    </citation>
    <scope>NUCLEOTIDE SEQUENCE [LARGE SCALE GENOMIC DNA]</scope>
    <source>
        <strain evidence="2">CI_885</strain>
    </source>
</reference>
<dbReference type="AlphaFoldDB" id="A0A0N0ZU75"/>
<evidence type="ECO:0000313" key="2">
    <source>
        <dbReference type="Proteomes" id="UP000037953"/>
    </source>
</evidence>
<dbReference type="Proteomes" id="UP000037953">
    <property type="component" value="Unassembled WGS sequence"/>
</dbReference>
<name>A0A0N0ZU75_CHRID</name>
<dbReference type="EMBL" id="LJOD01000027">
    <property type="protein sequence ID" value="KPE49046.1"/>
    <property type="molecule type" value="Genomic_DNA"/>
</dbReference>
<accession>A0A0N0ZU75</accession>
<dbReference type="PATRIC" id="fig|253.9.peg.2841"/>
<gene>
    <name evidence="1" type="ORF">AOB46_22055</name>
</gene>
<comment type="caution">
    <text evidence="1">The sequence shown here is derived from an EMBL/GenBank/DDBJ whole genome shotgun (WGS) entry which is preliminary data.</text>
</comment>
<protein>
    <submittedName>
        <fullName evidence="1">Uncharacterized protein</fullName>
    </submittedName>
</protein>